<sequence>MPEINDLRIFERVPPNALPQYQRLISKIATREYFAVFPLEICLKIAELWVQCTSPTLLSFLIQTLGLNLNILPFLGKRSSEHIWQTISQALTVNIVWQFEDSPQFTWIQPRHSPTTFLKTLRQQTFWYITDERMSINRRDIYQNFIRNIPNFKKRRNRVQHLYEYEYTHSNISDAYFEEMLFTHGP</sequence>
<evidence type="ECO:0000313" key="1">
    <source>
        <dbReference type="EMBL" id="CEP09061.1"/>
    </source>
</evidence>
<reference evidence="1 2" key="1">
    <citation type="submission" date="2014-09" db="EMBL/GenBank/DDBJ databases">
        <authorList>
            <person name="Ellenberger Sabrina"/>
        </authorList>
    </citation>
    <scope>NUCLEOTIDE SEQUENCE [LARGE SCALE GENOMIC DNA]</scope>
    <source>
        <strain evidence="1 2">CBS 412.66</strain>
    </source>
</reference>
<protein>
    <submittedName>
        <fullName evidence="1">Uncharacterized protein</fullName>
    </submittedName>
</protein>
<dbReference type="EMBL" id="LN721005">
    <property type="protein sequence ID" value="CEP09061.1"/>
    <property type="molecule type" value="Genomic_DNA"/>
</dbReference>
<dbReference type="Proteomes" id="UP000054107">
    <property type="component" value="Unassembled WGS sequence"/>
</dbReference>
<keyword evidence="2" id="KW-1185">Reference proteome</keyword>
<accession>A0A0B7MST9</accession>
<gene>
    <name evidence="1" type="primary">PARPA_02507.1 scaffold 4710</name>
</gene>
<evidence type="ECO:0000313" key="2">
    <source>
        <dbReference type="Proteomes" id="UP000054107"/>
    </source>
</evidence>
<proteinExistence type="predicted"/>
<name>A0A0B7MST9_9FUNG</name>
<organism evidence="1 2">
    <name type="scientific">Parasitella parasitica</name>
    <dbReference type="NCBI Taxonomy" id="35722"/>
    <lineage>
        <taxon>Eukaryota</taxon>
        <taxon>Fungi</taxon>
        <taxon>Fungi incertae sedis</taxon>
        <taxon>Mucoromycota</taxon>
        <taxon>Mucoromycotina</taxon>
        <taxon>Mucoromycetes</taxon>
        <taxon>Mucorales</taxon>
        <taxon>Mucorineae</taxon>
        <taxon>Mucoraceae</taxon>
        <taxon>Parasitella</taxon>
    </lineage>
</organism>
<dbReference type="AlphaFoldDB" id="A0A0B7MST9"/>